<reference evidence="11 12" key="1">
    <citation type="journal article" date="2024" name="Nat. Commun.">
        <title>Phylogenomics reveals the evolutionary origins of lichenization in chlorophyte algae.</title>
        <authorList>
            <person name="Puginier C."/>
            <person name="Libourel C."/>
            <person name="Otte J."/>
            <person name="Skaloud P."/>
            <person name="Haon M."/>
            <person name="Grisel S."/>
            <person name="Petersen M."/>
            <person name="Berrin J.G."/>
            <person name="Delaux P.M."/>
            <person name="Dal Grande F."/>
            <person name="Keller J."/>
        </authorList>
    </citation>
    <scope>NUCLEOTIDE SEQUENCE [LARGE SCALE GENOMIC DNA]</scope>
    <source>
        <strain evidence="11 12">SAG 2036</strain>
    </source>
</reference>
<organism evidence="11 12">
    <name type="scientific">Symbiochloris irregularis</name>
    <dbReference type="NCBI Taxonomy" id="706552"/>
    <lineage>
        <taxon>Eukaryota</taxon>
        <taxon>Viridiplantae</taxon>
        <taxon>Chlorophyta</taxon>
        <taxon>core chlorophytes</taxon>
        <taxon>Trebouxiophyceae</taxon>
        <taxon>Trebouxiales</taxon>
        <taxon>Trebouxiaceae</taxon>
        <taxon>Symbiochloris</taxon>
    </lineage>
</organism>
<dbReference type="AlphaFoldDB" id="A0AAW1P561"/>
<feature type="region of interest" description="Disordered" evidence="9">
    <location>
        <begin position="197"/>
        <end position="308"/>
    </location>
</feature>
<keyword evidence="5 8" id="KW-0863">Zinc-finger</keyword>
<sequence length="308" mass="32495">MSSVEARDATSGSESPEHAGAHSSVLRTDSAPFSDASEQPVTANADIELSRRAVPVIEGDDDVCSVCLDTFTHDDPGNRTGCGHCYHLQCIMQWAQRSRECPMCFKPLRLQDAALNELLPFGEYVPPERLSGSGTHVLMGLDAWELERLLHRLATTGPNGSDARRSRRSRSSRHGATASAATSIPLVDRSIFIRPGAHGAEGGASTSGAAGEALSDQGLPSSWPPGQPHSRSSSEPSARQIGAGGGGVDNLRSRWAAVSSRCRESFNKLTRESKGRWGGRSSTDGGEPQQVQAIAGPSSSQPVQSPGS</sequence>
<feature type="compositionally biased region" description="Polar residues" evidence="9">
    <location>
        <begin position="280"/>
        <end position="292"/>
    </location>
</feature>
<dbReference type="PANTHER" id="PTHR46463:SF78">
    <property type="entry name" value="RING-TYPE DOMAIN-CONTAINING PROTEIN"/>
    <property type="match status" value="1"/>
</dbReference>
<evidence type="ECO:0000256" key="3">
    <source>
        <dbReference type="ARBA" id="ARBA00022679"/>
    </source>
</evidence>
<dbReference type="Pfam" id="PF13639">
    <property type="entry name" value="zf-RING_2"/>
    <property type="match status" value="1"/>
</dbReference>
<dbReference type="EMBL" id="JALJOQ010000047">
    <property type="protein sequence ID" value="KAK9804930.1"/>
    <property type="molecule type" value="Genomic_DNA"/>
</dbReference>
<dbReference type="EC" id="2.3.2.27" evidence="2"/>
<name>A0AAW1P561_9CHLO</name>
<dbReference type="SMART" id="SM00184">
    <property type="entry name" value="RING"/>
    <property type="match status" value="1"/>
</dbReference>
<dbReference type="Proteomes" id="UP001465755">
    <property type="component" value="Unassembled WGS sequence"/>
</dbReference>
<dbReference type="Gene3D" id="3.30.40.10">
    <property type="entry name" value="Zinc/RING finger domain, C3HC4 (zinc finger)"/>
    <property type="match status" value="1"/>
</dbReference>
<feature type="compositionally biased region" description="Low complexity" evidence="9">
    <location>
        <begin position="296"/>
        <end position="308"/>
    </location>
</feature>
<feature type="region of interest" description="Disordered" evidence="9">
    <location>
        <begin position="155"/>
        <end position="180"/>
    </location>
</feature>
<evidence type="ECO:0000259" key="10">
    <source>
        <dbReference type="PROSITE" id="PS50089"/>
    </source>
</evidence>
<keyword evidence="6" id="KW-0833">Ubl conjugation pathway</keyword>
<evidence type="ECO:0000313" key="11">
    <source>
        <dbReference type="EMBL" id="KAK9804930.1"/>
    </source>
</evidence>
<evidence type="ECO:0000256" key="5">
    <source>
        <dbReference type="ARBA" id="ARBA00022771"/>
    </source>
</evidence>
<keyword evidence="3" id="KW-0808">Transferase</keyword>
<keyword evidence="7" id="KW-0862">Zinc</keyword>
<proteinExistence type="predicted"/>
<dbReference type="SUPFAM" id="SSF57850">
    <property type="entry name" value="RING/U-box"/>
    <property type="match status" value="1"/>
</dbReference>
<feature type="compositionally biased region" description="Basic and acidic residues" evidence="9">
    <location>
        <begin position="261"/>
        <end position="275"/>
    </location>
</feature>
<comment type="caution">
    <text evidence="11">The sequence shown here is derived from an EMBL/GenBank/DDBJ whole genome shotgun (WGS) entry which is preliminary data.</text>
</comment>
<keyword evidence="4" id="KW-0479">Metal-binding</keyword>
<evidence type="ECO:0000313" key="12">
    <source>
        <dbReference type="Proteomes" id="UP001465755"/>
    </source>
</evidence>
<gene>
    <name evidence="11" type="ORF">WJX73_000225</name>
</gene>
<evidence type="ECO:0000256" key="4">
    <source>
        <dbReference type="ARBA" id="ARBA00022723"/>
    </source>
</evidence>
<accession>A0AAW1P561</accession>
<evidence type="ECO:0000256" key="8">
    <source>
        <dbReference type="PROSITE-ProRule" id="PRU00175"/>
    </source>
</evidence>
<dbReference type="GO" id="GO:0008270">
    <property type="term" value="F:zinc ion binding"/>
    <property type="evidence" value="ECO:0007669"/>
    <property type="project" value="UniProtKB-KW"/>
</dbReference>
<protein>
    <recommendedName>
        <fullName evidence="2">RING-type E3 ubiquitin transferase</fullName>
        <ecNumber evidence="2">2.3.2.27</ecNumber>
    </recommendedName>
</protein>
<comment type="catalytic activity">
    <reaction evidence="1">
        <text>S-ubiquitinyl-[E2 ubiquitin-conjugating enzyme]-L-cysteine + [acceptor protein]-L-lysine = [E2 ubiquitin-conjugating enzyme]-L-cysteine + N(6)-ubiquitinyl-[acceptor protein]-L-lysine.</text>
        <dbReference type="EC" id="2.3.2.27"/>
    </reaction>
</comment>
<evidence type="ECO:0000256" key="6">
    <source>
        <dbReference type="ARBA" id="ARBA00022786"/>
    </source>
</evidence>
<evidence type="ECO:0000256" key="7">
    <source>
        <dbReference type="ARBA" id="ARBA00022833"/>
    </source>
</evidence>
<feature type="compositionally biased region" description="Low complexity" evidence="9">
    <location>
        <begin position="203"/>
        <end position="213"/>
    </location>
</feature>
<dbReference type="GO" id="GO:0061630">
    <property type="term" value="F:ubiquitin protein ligase activity"/>
    <property type="evidence" value="ECO:0007669"/>
    <property type="project" value="UniProtKB-EC"/>
</dbReference>
<keyword evidence="12" id="KW-1185">Reference proteome</keyword>
<dbReference type="InterPro" id="IPR001841">
    <property type="entry name" value="Znf_RING"/>
</dbReference>
<dbReference type="PANTHER" id="PTHR46463">
    <property type="entry name" value="ZINC FINGER, RING/FYVE/PHD-TYPE"/>
    <property type="match status" value="1"/>
</dbReference>
<evidence type="ECO:0000256" key="2">
    <source>
        <dbReference type="ARBA" id="ARBA00012483"/>
    </source>
</evidence>
<evidence type="ECO:0000256" key="9">
    <source>
        <dbReference type="SAM" id="MobiDB-lite"/>
    </source>
</evidence>
<evidence type="ECO:0000256" key="1">
    <source>
        <dbReference type="ARBA" id="ARBA00000900"/>
    </source>
</evidence>
<dbReference type="InterPro" id="IPR013083">
    <property type="entry name" value="Znf_RING/FYVE/PHD"/>
</dbReference>
<feature type="domain" description="RING-type" evidence="10">
    <location>
        <begin position="64"/>
        <end position="104"/>
    </location>
</feature>
<feature type="region of interest" description="Disordered" evidence="9">
    <location>
        <begin position="1"/>
        <end position="44"/>
    </location>
</feature>
<dbReference type="PROSITE" id="PS50089">
    <property type="entry name" value="ZF_RING_2"/>
    <property type="match status" value="1"/>
</dbReference>